<reference evidence="1 2" key="1">
    <citation type="journal article" date="2015" name="Nature">
        <title>rRNA introns, odd ribosomes, and small enigmatic genomes across a large radiation of phyla.</title>
        <authorList>
            <person name="Brown C.T."/>
            <person name="Hug L.A."/>
            <person name="Thomas B.C."/>
            <person name="Sharon I."/>
            <person name="Castelle C.J."/>
            <person name="Singh A."/>
            <person name="Wilkins M.J."/>
            <person name="Williams K.H."/>
            <person name="Banfield J.F."/>
        </authorList>
    </citation>
    <scope>NUCLEOTIDE SEQUENCE [LARGE SCALE GENOMIC DNA]</scope>
</reference>
<dbReference type="InterPro" id="IPR036583">
    <property type="entry name" value="23S_rRNA_IVS_sf"/>
</dbReference>
<dbReference type="STRING" id="1618570.UT08_C0010G0041"/>
<dbReference type="Pfam" id="PF05635">
    <property type="entry name" value="23S_rRNA_IVP"/>
    <property type="match status" value="1"/>
</dbReference>
<gene>
    <name evidence="1" type="ORF">UT08_C0010G0041</name>
</gene>
<comment type="caution">
    <text evidence="1">The sequence shown here is derived from an EMBL/GenBank/DDBJ whole genome shotgun (WGS) entry which is preliminary data.</text>
</comment>
<dbReference type="NCBIfam" id="TIGR02436">
    <property type="entry name" value="four helix bundle protein"/>
    <property type="match status" value="1"/>
</dbReference>
<dbReference type="EMBL" id="LBVL01000010">
    <property type="protein sequence ID" value="KKQ85114.1"/>
    <property type="molecule type" value="Genomic_DNA"/>
</dbReference>
<dbReference type="Proteomes" id="UP000034081">
    <property type="component" value="Unassembled WGS sequence"/>
</dbReference>
<name>A0A0G0NGW9_9BACT</name>
<proteinExistence type="predicted"/>
<protein>
    <recommendedName>
        <fullName evidence="3">Four helix bundle protein</fullName>
    </recommendedName>
</protein>
<evidence type="ECO:0008006" key="3">
    <source>
        <dbReference type="Google" id="ProtNLM"/>
    </source>
</evidence>
<dbReference type="InterPro" id="IPR012657">
    <property type="entry name" value="23S_rRNA-intervening_sequence"/>
</dbReference>
<dbReference type="PANTHER" id="PTHR38471:SF2">
    <property type="entry name" value="FOUR HELIX BUNDLE PROTEIN"/>
    <property type="match status" value="1"/>
</dbReference>
<evidence type="ECO:0000313" key="1">
    <source>
        <dbReference type="EMBL" id="KKQ85114.1"/>
    </source>
</evidence>
<sequence>MVYKNEKIRNEIQERTKDFSLNLIGALTGLPSTASNQILVKQAVRSGTSVGANYREACEAESGKDFVHKIRVCKKEAKETIYWLELLTNINPKFKDALNKLLIEVTEFVKIFSTISSKFND</sequence>
<dbReference type="PIRSF" id="PIRSF035652">
    <property type="entry name" value="CHP02436"/>
    <property type="match status" value="1"/>
</dbReference>
<dbReference type="SUPFAM" id="SSF158446">
    <property type="entry name" value="IVS-encoded protein-like"/>
    <property type="match status" value="1"/>
</dbReference>
<dbReference type="PANTHER" id="PTHR38471">
    <property type="entry name" value="FOUR HELIX BUNDLE PROTEIN"/>
    <property type="match status" value="1"/>
</dbReference>
<evidence type="ECO:0000313" key="2">
    <source>
        <dbReference type="Proteomes" id="UP000034081"/>
    </source>
</evidence>
<dbReference type="AlphaFoldDB" id="A0A0G0NGW9"/>
<accession>A0A0G0NGW9</accession>
<organism evidence="1 2">
    <name type="scientific">Candidatus Woesebacteria bacterium GW2011_GWB1_38_8</name>
    <dbReference type="NCBI Taxonomy" id="1618570"/>
    <lineage>
        <taxon>Bacteria</taxon>
        <taxon>Candidatus Woeseibacteriota</taxon>
    </lineage>
</organism>
<dbReference type="Gene3D" id="1.20.1440.60">
    <property type="entry name" value="23S rRNA-intervening sequence"/>
    <property type="match status" value="1"/>
</dbReference>